<dbReference type="OrthoDB" id="9986881at2759"/>
<dbReference type="GO" id="GO:0000981">
    <property type="term" value="F:DNA-binding transcription factor activity, RNA polymerase II-specific"/>
    <property type="evidence" value="ECO:0007669"/>
    <property type="project" value="InterPro"/>
</dbReference>
<dbReference type="Gene3D" id="4.10.240.10">
    <property type="entry name" value="Zn(2)-C6 fungal-type DNA-binding domain"/>
    <property type="match status" value="1"/>
</dbReference>
<dbReference type="VEuPathDB" id="FungiDB:ASPWEDRAFT_267907"/>
<dbReference type="SUPFAM" id="SSF57701">
    <property type="entry name" value="Zn2/Cys6 DNA-binding domain"/>
    <property type="match status" value="1"/>
</dbReference>
<dbReference type="InterPro" id="IPR036864">
    <property type="entry name" value="Zn2-C6_fun-type_DNA-bd_sf"/>
</dbReference>
<dbReference type="GeneID" id="63748746"/>
<dbReference type="PANTHER" id="PTHR31779">
    <property type="entry name" value="2-NITROPROPANE DIOXYGENASE FAMILY, PUTATIVE (AFU_ORTHOLOGUE AFUA_2G17430)-RELATED"/>
    <property type="match status" value="1"/>
</dbReference>
<dbReference type="GO" id="GO:0003677">
    <property type="term" value="F:DNA binding"/>
    <property type="evidence" value="ECO:0007669"/>
    <property type="project" value="UniProtKB-KW"/>
</dbReference>
<keyword evidence="6" id="KW-0539">Nucleus</keyword>
<evidence type="ECO:0000256" key="5">
    <source>
        <dbReference type="ARBA" id="ARBA00023163"/>
    </source>
</evidence>
<dbReference type="PROSITE" id="PS50048">
    <property type="entry name" value="ZN2_CY6_FUNGAL_2"/>
    <property type="match status" value="1"/>
</dbReference>
<dbReference type="InterPro" id="IPR007219">
    <property type="entry name" value="XnlR_reg_dom"/>
</dbReference>
<dbReference type="Pfam" id="PF04082">
    <property type="entry name" value="Fungal_trans"/>
    <property type="match status" value="1"/>
</dbReference>
<keyword evidence="5" id="KW-0804">Transcription</keyword>
<protein>
    <recommendedName>
        <fullName evidence="7">Zn(2)-C6 fungal-type domain-containing protein</fullName>
    </recommendedName>
</protein>
<dbReference type="EMBL" id="KV878209">
    <property type="protein sequence ID" value="OJJ41430.1"/>
    <property type="molecule type" value="Genomic_DNA"/>
</dbReference>
<dbReference type="Proteomes" id="UP000184383">
    <property type="component" value="Unassembled WGS sequence"/>
</dbReference>
<proteinExistence type="predicted"/>
<dbReference type="PANTHER" id="PTHR31779:SF5">
    <property type="entry name" value="ZN(II)2CYS6 TRANSCRIPTION FACTOR (EUROFUNG)"/>
    <property type="match status" value="1"/>
</dbReference>
<evidence type="ECO:0000256" key="3">
    <source>
        <dbReference type="ARBA" id="ARBA00023015"/>
    </source>
</evidence>
<evidence type="ECO:0000259" key="7">
    <source>
        <dbReference type="PROSITE" id="PS50048"/>
    </source>
</evidence>
<name>A0A1L9S2P1_ASPWE</name>
<gene>
    <name evidence="8" type="ORF">ASPWEDRAFT_267907</name>
</gene>
<dbReference type="SMART" id="SM00066">
    <property type="entry name" value="GAL4"/>
    <property type="match status" value="1"/>
</dbReference>
<reference evidence="9" key="1">
    <citation type="journal article" date="2017" name="Genome Biol.">
        <title>Comparative genomics reveals high biological diversity and specific adaptations in the industrially and medically important fungal genus Aspergillus.</title>
        <authorList>
            <person name="de Vries R.P."/>
            <person name="Riley R."/>
            <person name="Wiebenga A."/>
            <person name="Aguilar-Osorio G."/>
            <person name="Amillis S."/>
            <person name="Uchima C.A."/>
            <person name="Anderluh G."/>
            <person name="Asadollahi M."/>
            <person name="Askin M."/>
            <person name="Barry K."/>
            <person name="Battaglia E."/>
            <person name="Bayram O."/>
            <person name="Benocci T."/>
            <person name="Braus-Stromeyer S.A."/>
            <person name="Caldana C."/>
            <person name="Canovas D."/>
            <person name="Cerqueira G.C."/>
            <person name="Chen F."/>
            <person name="Chen W."/>
            <person name="Choi C."/>
            <person name="Clum A."/>
            <person name="Dos Santos R.A."/>
            <person name="Damasio A.R."/>
            <person name="Diallinas G."/>
            <person name="Emri T."/>
            <person name="Fekete E."/>
            <person name="Flipphi M."/>
            <person name="Freyberg S."/>
            <person name="Gallo A."/>
            <person name="Gournas C."/>
            <person name="Habgood R."/>
            <person name="Hainaut M."/>
            <person name="Harispe M.L."/>
            <person name="Henrissat B."/>
            <person name="Hilden K.S."/>
            <person name="Hope R."/>
            <person name="Hossain A."/>
            <person name="Karabika E."/>
            <person name="Karaffa L."/>
            <person name="Karanyi Z."/>
            <person name="Krasevec N."/>
            <person name="Kuo A."/>
            <person name="Kusch H."/>
            <person name="LaButti K."/>
            <person name="Lagendijk E.L."/>
            <person name="Lapidus A."/>
            <person name="Levasseur A."/>
            <person name="Lindquist E."/>
            <person name="Lipzen A."/>
            <person name="Logrieco A.F."/>
            <person name="MacCabe A."/>
            <person name="Maekelae M.R."/>
            <person name="Malavazi I."/>
            <person name="Melin P."/>
            <person name="Meyer V."/>
            <person name="Mielnichuk N."/>
            <person name="Miskei M."/>
            <person name="Molnar A.P."/>
            <person name="Mule G."/>
            <person name="Ngan C.Y."/>
            <person name="Orejas M."/>
            <person name="Orosz E."/>
            <person name="Ouedraogo J.P."/>
            <person name="Overkamp K.M."/>
            <person name="Park H.-S."/>
            <person name="Perrone G."/>
            <person name="Piumi F."/>
            <person name="Punt P.J."/>
            <person name="Ram A.F."/>
            <person name="Ramon A."/>
            <person name="Rauscher S."/>
            <person name="Record E."/>
            <person name="Riano-Pachon D.M."/>
            <person name="Robert V."/>
            <person name="Roehrig J."/>
            <person name="Ruller R."/>
            <person name="Salamov A."/>
            <person name="Salih N.S."/>
            <person name="Samson R.A."/>
            <person name="Sandor E."/>
            <person name="Sanguinetti M."/>
            <person name="Schuetze T."/>
            <person name="Sepcic K."/>
            <person name="Shelest E."/>
            <person name="Sherlock G."/>
            <person name="Sophianopoulou V."/>
            <person name="Squina F.M."/>
            <person name="Sun H."/>
            <person name="Susca A."/>
            <person name="Todd R.B."/>
            <person name="Tsang A."/>
            <person name="Unkles S.E."/>
            <person name="van de Wiele N."/>
            <person name="van Rossen-Uffink D."/>
            <person name="Oliveira J.V."/>
            <person name="Vesth T.C."/>
            <person name="Visser J."/>
            <person name="Yu J.-H."/>
            <person name="Zhou M."/>
            <person name="Andersen M.R."/>
            <person name="Archer D.B."/>
            <person name="Baker S.E."/>
            <person name="Benoit I."/>
            <person name="Brakhage A.A."/>
            <person name="Braus G.H."/>
            <person name="Fischer R."/>
            <person name="Frisvad J.C."/>
            <person name="Goldman G.H."/>
            <person name="Houbraken J."/>
            <person name="Oakley B."/>
            <person name="Pocsi I."/>
            <person name="Scazzocchio C."/>
            <person name="Seiboth B."/>
            <person name="vanKuyk P.A."/>
            <person name="Wortman J."/>
            <person name="Dyer P.S."/>
            <person name="Grigoriev I.V."/>
        </authorList>
    </citation>
    <scope>NUCLEOTIDE SEQUENCE [LARGE SCALE GENOMIC DNA]</scope>
    <source>
        <strain evidence="9">DTO 134E9</strain>
    </source>
</reference>
<evidence type="ECO:0000313" key="9">
    <source>
        <dbReference type="Proteomes" id="UP000184383"/>
    </source>
</evidence>
<dbReference type="CDD" id="cd00067">
    <property type="entry name" value="GAL4"/>
    <property type="match status" value="1"/>
</dbReference>
<evidence type="ECO:0000256" key="4">
    <source>
        <dbReference type="ARBA" id="ARBA00023125"/>
    </source>
</evidence>
<evidence type="ECO:0000256" key="6">
    <source>
        <dbReference type="ARBA" id="ARBA00023242"/>
    </source>
</evidence>
<dbReference type="InterPro" id="IPR001138">
    <property type="entry name" value="Zn2Cys6_DnaBD"/>
</dbReference>
<keyword evidence="4" id="KW-0238">DNA-binding</keyword>
<keyword evidence="3" id="KW-0805">Transcription regulation</keyword>
<accession>A0A1L9S2P1</accession>
<dbReference type="AlphaFoldDB" id="A0A1L9S2P1"/>
<dbReference type="GO" id="GO:0009410">
    <property type="term" value="P:response to xenobiotic stimulus"/>
    <property type="evidence" value="ECO:0007669"/>
    <property type="project" value="TreeGrafter"/>
</dbReference>
<dbReference type="InterPro" id="IPR052478">
    <property type="entry name" value="Metabolite_Synth_Reg"/>
</dbReference>
<dbReference type="GO" id="GO:0006351">
    <property type="term" value="P:DNA-templated transcription"/>
    <property type="evidence" value="ECO:0007669"/>
    <property type="project" value="InterPro"/>
</dbReference>
<keyword evidence="2" id="KW-0862">Zinc</keyword>
<organism evidence="8 9">
    <name type="scientific">Aspergillus wentii DTO 134E9</name>
    <dbReference type="NCBI Taxonomy" id="1073089"/>
    <lineage>
        <taxon>Eukaryota</taxon>
        <taxon>Fungi</taxon>
        <taxon>Dikarya</taxon>
        <taxon>Ascomycota</taxon>
        <taxon>Pezizomycotina</taxon>
        <taxon>Eurotiomycetes</taxon>
        <taxon>Eurotiomycetidae</taxon>
        <taxon>Eurotiales</taxon>
        <taxon>Aspergillaceae</taxon>
        <taxon>Aspergillus</taxon>
        <taxon>Aspergillus subgen. Cremei</taxon>
    </lineage>
</organism>
<dbReference type="CDD" id="cd12148">
    <property type="entry name" value="fungal_TF_MHR"/>
    <property type="match status" value="1"/>
</dbReference>
<keyword evidence="9" id="KW-1185">Reference proteome</keyword>
<dbReference type="RefSeq" id="XP_040695106.1">
    <property type="nucleotide sequence ID" value="XM_040832898.1"/>
</dbReference>
<evidence type="ECO:0000256" key="2">
    <source>
        <dbReference type="ARBA" id="ARBA00022833"/>
    </source>
</evidence>
<dbReference type="Pfam" id="PF00172">
    <property type="entry name" value="Zn_clus"/>
    <property type="match status" value="1"/>
</dbReference>
<keyword evidence="1" id="KW-0479">Metal-binding</keyword>
<evidence type="ECO:0000313" key="8">
    <source>
        <dbReference type="EMBL" id="OJJ41430.1"/>
    </source>
</evidence>
<sequence>MSESAIRKRSRVACTSCQSRKRKCSGDQPCTNCAQFGCHCHYDFQSRKKKDVKPGSCSIVAQSPSMATASDLFSSNATVDEPWPKKETTPTDVSPVHLSSLDANSGAAFVRRLGLKIDSANAPRLHLFAWNVGARIPPPSSPLSPASLTPAAAPVVDIISQNELRSLAAVFFEKVDPGYGFIDRDHFLRQVSRRWLPSSSECALPEGPYDSVLCGLASFGFLFSRRQATTKELQLVESARIILEQNLMSETCSVDLITGWVLRVAYLRMTASPHATWMASCSLMHLIEAAGLHLELPSDNALIRSTENNCDPEIRRRLFGMARHLNVWVSFELGRSRVVLHGATSLPPTPRPNGYMTEIFNLLPVSESLDPNRTQDAQGLETALSDVIDAVYIQPPLILAQCNLMLTIYRRLRALNSTVSGKLLDRALALIGKALRATHEMIATNSPWHQIANVPFQIICTLLSIDNRASLVLLGDAMQALGEVTAAYDTDVMREAYSTAYLLILLHQRRKEQDTQVLGDVLRVNSAASVPHADPGASTTTQSDALPDSAEFSWLGELMIDMPSLQNFDIEQFLMTDVPWPFPETGI</sequence>
<feature type="domain" description="Zn(2)-C6 fungal-type" evidence="7">
    <location>
        <begin position="13"/>
        <end position="42"/>
    </location>
</feature>
<evidence type="ECO:0000256" key="1">
    <source>
        <dbReference type="ARBA" id="ARBA00022723"/>
    </source>
</evidence>
<dbReference type="GO" id="GO:0008270">
    <property type="term" value="F:zinc ion binding"/>
    <property type="evidence" value="ECO:0007669"/>
    <property type="project" value="InterPro"/>
</dbReference>